<dbReference type="Proteomes" id="UP000053105">
    <property type="component" value="Unassembled WGS sequence"/>
</dbReference>
<feature type="compositionally biased region" description="Low complexity" evidence="1">
    <location>
        <begin position="199"/>
        <end position="211"/>
    </location>
</feature>
<sequence length="454" mass="50175">MTRETQNLFHLFVRESFGLPEPGPSTRVAVATEANHGLCGSRLLADEVSHDRTSLRNITGAAMPGRKIAQGLESRRSSAGHKPQSTRPSVPVFHCYLPTERTDHGTRHAAQPRSPQDLGPQQESEQPLQRLVPQPRPTDRVRIQDDLSENVHVVTHAKMDSKREPLLPDIDDAHNAINSNIIQTDDDLSGNARPQRPCSSSRMSASRLTSTKYGSSDIKIPQTQYLLNQIAHENNVTAETAHIQNSLSDLDSKKLKFEADKILSNLLLDGELRNEISEQNDSGICTVTSESTSLYDKNPEKKGTFATGNQQEGHSLDKKDTLWNTSCSCSNVSSPKRKSSMTSDSSYVCALTSVKTVASLDHSIGCENSPSQSVEKIWTKSKQYAQNDIATSRKTKNSNVDYDYSDLGLETNVSAIDDVATIPVKNLSYNMLRQKEVVVINCINQMRVFCILSI</sequence>
<dbReference type="AlphaFoldDB" id="A0A0M9A2R5"/>
<dbReference type="EMBL" id="KQ435755">
    <property type="protein sequence ID" value="KOX76027.1"/>
    <property type="molecule type" value="Genomic_DNA"/>
</dbReference>
<feature type="region of interest" description="Disordered" evidence="1">
    <location>
        <begin position="184"/>
        <end position="215"/>
    </location>
</feature>
<name>A0A0M9A2R5_9HYME</name>
<organism evidence="2 3">
    <name type="scientific">Melipona quadrifasciata</name>
    <dbReference type="NCBI Taxonomy" id="166423"/>
    <lineage>
        <taxon>Eukaryota</taxon>
        <taxon>Metazoa</taxon>
        <taxon>Ecdysozoa</taxon>
        <taxon>Arthropoda</taxon>
        <taxon>Hexapoda</taxon>
        <taxon>Insecta</taxon>
        <taxon>Pterygota</taxon>
        <taxon>Neoptera</taxon>
        <taxon>Endopterygota</taxon>
        <taxon>Hymenoptera</taxon>
        <taxon>Apocrita</taxon>
        <taxon>Aculeata</taxon>
        <taxon>Apoidea</taxon>
        <taxon>Anthophila</taxon>
        <taxon>Apidae</taxon>
        <taxon>Melipona</taxon>
    </lineage>
</organism>
<feature type="region of interest" description="Disordered" evidence="1">
    <location>
        <begin position="59"/>
        <end position="141"/>
    </location>
</feature>
<evidence type="ECO:0000256" key="1">
    <source>
        <dbReference type="SAM" id="MobiDB-lite"/>
    </source>
</evidence>
<protein>
    <submittedName>
        <fullName evidence="2">Uncharacterized protein</fullName>
    </submittedName>
</protein>
<keyword evidence="3" id="KW-1185">Reference proteome</keyword>
<accession>A0A0M9A2R5</accession>
<evidence type="ECO:0000313" key="2">
    <source>
        <dbReference type="EMBL" id="KOX76027.1"/>
    </source>
</evidence>
<reference evidence="2 3" key="1">
    <citation type="submission" date="2015-07" db="EMBL/GenBank/DDBJ databases">
        <title>The genome of Melipona quadrifasciata.</title>
        <authorList>
            <person name="Pan H."/>
            <person name="Kapheim K."/>
        </authorList>
    </citation>
    <scope>NUCLEOTIDE SEQUENCE [LARGE SCALE GENOMIC DNA]</scope>
    <source>
        <strain evidence="2">0111107301</strain>
        <tissue evidence="2">Whole body</tissue>
    </source>
</reference>
<feature type="region of interest" description="Disordered" evidence="1">
    <location>
        <begin position="295"/>
        <end position="317"/>
    </location>
</feature>
<dbReference type="OrthoDB" id="416093at2759"/>
<gene>
    <name evidence="2" type="ORF">WN51_12514</name>
</gene>
<proteinExistence type="predicted"/>
<evidence type="ECO:0000313" key="3">
    <source>
        <dbReference type="Proteomes" id="UP000053105"/>
    </source>
</evidence>